<organism evidence="1 2">
    <name type="scientific">Caerostris extrusa</name>
    <name type="common">Bark spider</name>
    <name type="synonym">Caerostris bankana</name>
    <dbReference type="NCBI Taxonomy" id="172846"/>
    <lineage>
        <taxon>Eukaryota</taxon>
        <taxon>Metazoa</taxon>
        <taxon>Ecdysozoa</taxon>
        <taxon>Arthropoda</taxon>
        <taxon>Chelicerata</taxon>
        <taxon>Arachnida</taxon>
        <taxon>Araneae</taxon>
        <taxon>Araneomorphae</taxon>
        <taxon>Entelegynae</taxon>
        <taxon>Araneoidea</taxon>
        <taxon>Araneidae</taxon>
        <taxon>Caerostris</taxon>
    </lineage>
</organism>
<proteinExistence type="predicted"/>
<dbReference type="Proteomes" id="UP001054945">
    <property type="component" value="Unassembled WGS sequence"/>
</dbReference>
<dbReference type="AlphaFoldDB" id="A0AAV4NDJ7"/>
<comment type="caution">
    <text evidence="1">The sequence shown here is derived from an EMBL/GenBank/DDBJ whole genome shotgun (WGS) entry which is preliminary data.</text>
</comment>
<sequence length="94" mass="10425">MESVERMVAPPSLRHPISVFILSGLREIIEEESLTLTVSAAIILLFHCLQCCLCCVVWRGAPNRFCYGISWAASTVNGAYLSLRSLMCEKCMNA</sequence>
<accession>A0AAV4NDJ7</accession>
<name>A0AAV4NDJ7_CAEEX</name>
<keyword evidence="2" id="KW-1185">Reference proteome</keyword>
<protein>
    <submittedName>
        <fullName evidence="1">Uncharacterized protein</fullName>
    </submittedName>
</protein>
<reference evidence="1 2" key="1">
    <citation type="submission" date="2021-06" db="EMBL/GenBank/DDBJ databases">
        <title>Caerostris extrusa draft genome.</title>
        <authorList>
            <person name="Kono N."/>
            <person name="Arakawa K."/>
        </authorList>
    </citation>
    <scope>NUCLEOTIDE SEQUENCE [LARGE SCALE GENOMIC DNA]</scope>
</reference>
<evidence type="ECO:0000313" key="2">
    <source>
        <dbReference type="Proteomes" id="UP001054945"/>
    </source>
</evidence>
<gene>
    <name evidence="1" type="ORF">CEXT_729601</name>
</gene>
<evidence type="ECO:0000313" key="1">
    <source>
        <dbReference type="EMBL" id="GIX81761.1"/>
    </source>
</evidence>
<dbReference type="EMBL" id="BPLR01020711">
    <property type="protein sequence ID" value="GIX81761.1"/>
    <property type="molecule type" value="Genomic_DNA"/>
</dbReference>